<reference evidence="1 2" key="1">
    <citation type="submission" date="2017-12" db="EMBL/GenBank/DDBJ databases">
        <title>Comparative genomics of Botrytis spp.</title>
        <authorList>
            <person name="Valero-Jimenez C.A."/>
            <person name="Tapia P."/>
            <person name="Veloso J."/>
            <person name="Silva-Moreno E."/>
            <person name="Staats M."/>
            <person name="Valdes J.H."/>
            <person name="Van Kan J.A.L."/>
        </authorList>
    </citation>
    <scope>NUCLEOTIDE SEQUENCE [LARGE SCALE GENOMIC DNA]</scope>
    <source>
        <strain evidence="1 2">MUCL11595</strain>
    </source>
</reference>
<proteinExistence type="predicted"/>
<evidence type="ECO:0000313" key="1">
    <source>
        <dbReference type="EMBL" id="TGO57044.1"/>
    </source>
</evidence>
<evidence type="ECO:0000313" key="2">
    <source>
        <dbReference type="Proteomes" id="UP000297527"/>
    </source>
</evidence>
<dbReference type="EMBL" id="PQXN01000070">
    <property type="protein sequence ID" value="TGO57044.1"/>
    <property type="molecule type" value="Genomic_DNA"/>
</dbReference>
<sequence>MKLYTGEDPSKRDVPKEPTVSLRVNTLDEGERYHHILKYRIYLIFSVIETNLINWLGNSLAE</sequence>
<accession>A0A4Z1I8K1</accession>
<name>A0A4Z1I8K1_9HELO</name>
<dbReference type="AlphaFoldDB" id="A0A4Z1I8K1"/>
<comment type="caution">
    <text evidence="1">The sequence shown here is derived from an EMBL/GenBank/DDBJ whole genome shotgun (WGS) entry which is preliminary data.</text>
</comment>
<gene>
    <name evidence="1" type="ORF">BCON_0070g00160</name>
</gene>
<dbReference type="Proteomes" id="UP000297527">
    <property type="component" value="Unassembled WGS sequence"/>
</dbReference>
<keyword evidence="2" id="KW-1185">Reference proteome</keyword>
<organism evidence="1 2">
    <name type="scientific">Botryotinia convoluta</name>
    <dbReference type="NCBI Taxonomy" id="54673"/>
    <lineage>
        <taxon>Eukaryota</taxon>
        <taxon>Fungi</taxon>
        <taxon>Dikarya</taxon>
        <taxon>Ascomycota</taxon>
        <taxon>Pezizomycotina</taxon>
        <taxon>Leotiomycetes</taxon>
        <taxon>Helotiales</taxon>
        <taxon>Sclerotiniaceae</taxon>
        <taxon>Botryotinia</taxon>
    </lineage>
</organism>
<protein>
    <submittedName>
        <fullName evidence="1">Uncharacterized protein</fullName>
    </submittedName>
</protein>